<feature type="transmembrane region" description="Helical" evidence="10">
    <location>
        <begin position="301"/>
        <end position="319"/>
    </location>
</feature>
<dbReference type="PANTHER" id="PTHR43105:SF13">
    <property type="entry name" value="NADH-UBIQUINONE OXIDOREDUCTASE 75 KDA SUBUNIT, MITOCHONDRIAL"/>
    <property type="match status" value="1"/>
</dbReference>
<dbReference type="SUPFAM" id="SSF54862">
    <property type="entry name" value="4Fe-4S ferredoxins"/>
    <property type="match status" value="1"/>
</dbReference>
<keyword evidence="5" id="KW-1278">Translocase</keyword>
<keyword evidence="4" id="KW-0479">Metal-binding</keyword>
<dbReference type="PROSITE" id="PS51839">
    <property type="entry name" value="4FE4S_HC3"/>
    <property type="match status" value="1"/>
</dbReference>
<comment type="cofactor">
    <cofactor evidence="9">
        <name>[2Fe-2S] cluster</name>
        <dbReference type="ChEBI" id="CHEBI:190135"/>
    </cofactor>
</comment>
<comment type="similarity">
    <text evidence="2">Belongs to the complex I 75 kDa subunit family.</text>
</comment>
<keyword evidence="10" id="KW-0472">Membrane</keyword>
<evidence type="ECO:0000256" key="6">
    <source>
        <dbReference type="ARBA" id="ARBA00023004"/>
    </source>
</evidence>
<feature type="domain" description="4Fe-4S Mo/W bis-MGD-type" evidence="11">
    <location>
        <begin position="219"/>
        <end position="275"/>
    </location>
</feature>
<evidence type="ECO:0000256" key="5">
    <source>
        <dbReference type="ARBA" id="ARBA00022967"/>
    </source>
</evidence>
<dbReference type="GO" id="GO:0046872">
    <property type="term" value="F:metal ion binding"/>
    <property type="evidence" value="ECO:0007669"/>
    <property type="project" value="UniProtKB-KW"/>
</dbReference>
<dbReference type="GeneID" id="63660901"/>
<dbReference type="PROSITE" id="PS00643">
    <property type="entry name" value="COMPLEX1_75K_3"/>
    <property type="match status" value="1"/>
</dbReference>
<keyword evidence="8" id="KW-0520">NAD</keyword>
<feature type="transmembrane region" description="Helical" evidence="10">
    <location>
        <begin position="331"/>
        <end position="352"/>
    </location>
</feature>
<dbReference type="GO" id="GO:0016491">
    <property type="term" value="F:oxidoreductase activity"/>
    <property type="evidence" value="ECO:0007669"/>
    <property type="project" value="InterPro"/>
</dbReference>
<dbReference type="InterPro" id="IPR006963">
    <property type="entry name" value="Mopterin_OxRdtase_4Fe-4S_dom"/>
</dbReference>
<evidence type="ECO:0000256" key="3">
    <source>
        <dbReference type="ARBA" id="ARBA00022485"/>
    </source>
</evidence>
<dbReference type="GO" id="GO:0016020">
    <property type="term" value="C:membrane"/>
    <property type="evidence" value="ECO:0007669"/>
    <property type="project" value="InterPro"/>
</dbReference>
<dbReference type="InterPro" id="IPR036010">
    <property type="entry name" value="2Fe-2S_ferredoxin-like_sf"/>
</dbReference>
<dbReference type="SUPFAM" id="SSF53706">
    <property type="entry name" value="Formate dehydrogenase/DMSO reductase, domains 1-3"/>
    <property type="match status" value="1"/>
</dbReference>
<keyword evidence="13" id="KW-0496">Mitochondrion</keyword>
<dbReference type="FunFam" id="3.30.70.20:FF:000002">
    <property type="entry name" value="NADH-ubiquinone oxidoreductase 75 kDa subunit"/>
    <property type="match status" value="1"/>
</dbReference>
<dbReference type="GO" id="GO:0008137">
    <property type="term" value="F:NADH dehydrogenase (ubiquinone) activity"/>
    <property type="evidence" value="ECO:0007669"/>
    <property type="project" value="InterPro"/>
</dbReference>
<dbReference type="GO" id="GO:0042773">
    <property type="term" value="P:ATP synthesis coupled electron transport"/>
    <property type="evidence" value="ECO:0007669"/>
    <property type="project" value="InterPro"/>
</dbReference>
<dbReference type="FunFam" id="3.10.20.740:FF:000001">
    <property type="entry name" value="NADH-quinone oxidoreductase subunit G"/>
    <property type="match status" value="1"/>
</dbReference>
<feature type="domain" description="4Fe-4S His(Cys)3-ligated-type" evidence="12">
    <location>
        <begin position="82"/>
        <end position="121"/>
    </location>
</feature>
<dbReference type="SUPFAM" id="SSF54292">
    <property type="entry name" value="2Fe-2S ferredoxin-like"/>
    <property type="match status" value="1"/>
</dbReference>
<dbReference type="GO" id="GO:0051539">
    <property type="term" value="F:4 iron, 4 sulfur cluster binding"/>
    <property type="evidence" value="ECO:0007669"/>
    <property type="project" value="UniProtKB-KW"/>
</dbReference>
<dbReference type="PANTHER" id="PTHR43105">
    <property type="entry name" value="RESPIRATORY NITRATE REDUCTASE"/>
    <property type="match status" value="1"/>
</dbReference>
<keyword evidence="10" id="KW-1133">Transmembrane helix</keyword>
<dbReference type="InterPro" id="IPR054351">
    <property type="entry name" value="NADH_UbQ_OxRdtase_ferredoxin"/>
</dbReference>
<geneLocation type="mitochondrion" evidence="13"/>
<dbReference type="AlphaFoldDB" id="A0A7T0M4Q2"/>
<dbReference type="InterPro" id="IPR001041">
    <property type="entry name" value="2Fe-2S_ferredoxin-type"/>
</dbReference>
<dbReference type="PROSITE" id="PS51669">
    <property type="entry name" value="4FE4S_MOW_BIS_MGD"/>
    <property type="match status" value="1"/>
</dbReference>
<protein>
    <submittedName>
        <fullName evidence="13">NADH-ubiquinone oxidoreductase 75 kDa subunit</fullName>
    </submittedName>
</protein>
<keyword evidence="7" id="KW-0411">Iron-sulfur</keyword>
<dbReference type="InterPro" id="IPR000283">
    <property type="entry name" value="NADH_UbQ_OxRdtase_75kDa_su_CS"/>
</dbReference>
<evidence type="ECO:0000256" key="9">
    <source>
        <dbReference type="ARBA" id="ARBA00034078"/>
    </source>
</evidence>
<dbReference type="Gene3D" id="3.10.20.740">
    <property type="match status" value="1"/>
</dbReference>
<evidence type="ECO:0000256" key="1">
    <source>
        <dbReference type="ARBA" id="ARBA00001966"/>
    </source>
</evidence>
<proteinExistence type="inferred from homology"/>
<evidence type="ECO:0000256" key="2">
    <source>
        <dbReference type="ARBA" id="ARBA00005404"/>
    </source>
</evidence>
<dbReference type="RefSeq" id="YP_010049264.1">
    <property type="nucleotide sequence ID" value="NC_054363.1"/>
</dbReference>
<evidence type="ECO:0000313" key="13">
    <source>
        <dbReference type="EMBL" id="QPL15589.1"/>
    </source>
</evidence>
<organism evidence="13">
    <name type="scientific">Pleurostomum flabellatum</name>
    <dbReference type="NCBI Taxonomy" id="405751"/>
    <lineage>
        <taxon>Eukaryota</taxon>
        <taxon>Discoba</taxon>
        <taxon>Heterolobosea</taxon>
        <taxon>Tulamoebidae</taxon>
        <taxon>Pleurostomum</taxon>
    </lineage>
</organism>
<dbReference type="InterPro" id="IPR019574">
    <property type="entry name" value="NADH_UbQ_OxRdtase_Gsu_4Fe4S-bd"/>
</dbReference>
<keyword evidence="3" id="KW-0004">4Fe-4S</keyword>
<dbReference type="Pfam" id="PF22117">
    <property type="entry name" value="Fer4_Nqo3"/>
    <property type="match status" value="1"/>
</dbReference>
<dbReference type="Pfam" id="PF22151">
    <property type="entry name" value="Fer4_NDSU1"/>
    <property type="match status" value="1"/>
</dbReference>
<evidence type="ECO:0000256" key="7">
    <source>
        <dbReference type="ARBA" id="ARBA00023014"/>
    </source>
</evidence>
<reference evidence="13" key="1">
    <citation type="journal article" date="2021" name="Genome Biol.">
        <title>Evolutionary history of mitochondrial genomes in Discoba, including the extreme halophile Pleurostomum flabellatum (Heterolobosea).</title>
        <authorList>
            <person name="Ettahi K."/>
            <person name="Lhee D.H."/>
            <person name="Sung J.Y."/>
            <person name="Simpson A.G.B."/>
            <person name="Park J.S."/>
            <person name="Yoon H.S."/>
        </authorList>
    </citation>
    <scope>NUCLEOTIDE SEQUENCE</scope>
</reference>
<evidence type="ECO:0000256" key="8">
    <source>
        <dbReference type="ARBA" id="ARBA00023027"/>
    </source>
</evidence>
<keyword evidence="6" id="KW-0408">Iron</keyword>
<dbReference type="EMBL" id="MT843578">
    <property type="protein sequence ID" value="QPL15589.1"/>
    <property type="molecule type" value="Genomic_DNA"/>
</dbReference>
<keyword evidence="10" id="KW-0812">Transmembrane</keyword>
<evidence type="ECO:0000256" key="4">
    <source>
        <dbReference type="ARBA" id="ARBA00022723"/>
    </source>
</evidence>
<keyword evidence="13" id="KW-0830">Ubiquinone</keyword>
<dbReference type="SMART" id="SM00929">
    <property type="entry name" value="NADH-G_4Fe-4S_3"/>
    <property type="match status" value="1"/>
</dbReference>
<evidence type="ECO:0000259" key="11">
    <source>
        <dbReference type="PROSITE" id="PS51669"/>
    </source>
</evidence>
<sequence length="740" mass="87983">MFNFFFINQVPIYVYREYTVVTVLQFSELIRITIPRFCFHDKLTIAGNCRMCLVELKGAIKPVISCGTNISAFMDIYTDTFFVKKARENVLEFLLINHPLDCPICDQAGECDLQDQSLMYGSDRGRFKEMKRSVDDKDFGPIIKTIMTRCIHCTRCIRYSDELAGVGNLGCIGRGSEMEIKMVLNNFFDSEVSGNLIDLCPVGALTSKPYAFSGRPWELQSVNTIDVLDSLHSNIRVDVKGNKIYRILPIQNELINEEWISDLTRFSHESIQTYRVKFPYVKFSEFFYFFLFFEKDINSRIRVRMSWDYLWLVISILFFRNKNCFDIYNFFLGNEVGLISSFFFFFIFHLSMDKRSFFFLENDFHHDIDNRSHFFFSHSLTKIMSNPFILLYDLDLKSSIPILNLRIKRYLTNTVSHKYMLYFGSNIRSTFSFYKGGYSIWSIFRLIRGSSLFCNILIRNQRFLKEKNGISVLSDSCKDQMIDTLNQSKIFDEVLSSRVISYSNLPGNYELGVKSSNITKLKLSDNLDLNQFFYFFKTNFNVGSNMVNEATSFSFYQGAQIPEKFDSMTENYIFFPSCSLFEHEDFYLNLFGYLQSSNQVVDLFENQEIYTDFYLMQQLIFFFLFRMYRNDQDKGSVYRFLRDYYNSYSHALYFIDYVCHDILFYYTSYFCFLFDSIHMLNQFYTGYYSHYCMDFFFRKNKTYFNKRPTFDHKNFFFVKYSSTLKKSYFQKLNFSSNFAF</sequence>
<dbReference type="Pfam" id="PF10588">
    <property type="entry name" value="NADH-G_4Fe-4S_3"/>
    <property type="match status" value="1"/>
</dbReference>
<dbReference type="Pfam" id="PF13510">
    <property type="entry name" value="Fer2_4"/>
    <property type="match status" value="1"/>
</dbReference>
<gene>
    <name evidence="13" type="primary">nad11</name>
</gene>
<evidence type="ECO:0000259" key="12">
    <source>
        <dbReference type="PROSITE" id="PS51839"/>
    </source>
</evidence>
<name>A0A7T0M4Q2_9EUKA</name>
<accession>A0A7T0M4Q2</accession>
<dbReference type="CDD" id="cd00207">
    <property type="entry name" value="fer2"/>
    <property type="match status" value="1"/>
</dbReference>
<comment type="cofactor">
    <cofactor evidence="1">
        <name>[4Fe-4S] cluster</name>
        <dbReference type="ChEBI" id="CHEBI:49883"/>
    </cofactor>
</comment>
<evidence type="ECO:0000256" key="10">
    <source>
        <dbReference type="SAM" id="Phobius"/>
    </source>
</evidence>
<dbReference type="InterPro" id="IPR050123">
    <property type="entry name" value="Prok_molybdopt-oxidoreductase"/>
</dbReference>